<evidence type="ECO:0000313" key="1">
    <source>
        <dbReference type="EMBL" id="KAK1421647.1"/>
    </source>
</evidence>
<dbReference type="AlphaFoldDB" id="A0AAD8KJV4"/>
<protein>
    <submittedName>
        <fullName evidence="1">Uncharacterized protein</fullName>
    </submittedName>
</protein>
<proteinExistence type="predicted"/>
<evidence type="ECO:0000313" key="2">
    <source>
        <dbReference type="Proteomes" id="UP001229421"/>
    </source>
</evidence>
<name>A0AAD8KJV4_TARER</name>
<dbReference type="Proteomes" id="UP001229421">
    <property type="component" value="Unassembled WGS sequence"/>
</dbReference>
<dbReference type="EMBL" id="JAUHHV010000006">
    <property type="protein sequence ID" value="KAK1421647.1"/>
    <property type="molecule type" value="Genomic_DNA"/>
</dbReference>
<comment type="caution">
    <text evidence="1">The sequence shown here is derived from an EMBL/GenBank/DDBJ whole genome shotgun (WGS) entry which is preliminary data.</text>
</comment>
<keyword evidence="2" id="KW-1185">Reference proteome</keyword>
<sequence>MDQQYGIRALVLLIEAFKTNVSTNGQVLKLFGLFSYCYWFVRNPAKLSVLPANLGVHPANLIQIFALLVFVVASESDISLNESSLVWLSVQAKLLPKSGERNCACLSANLFCLSSESVISESTSESAVFFERI</sequence>
<reference evidence="1" key="1">
    <citation type="journal article" date="2023" name="bioRxiv">
        <title>Improved chromosome-level genome assembly for marigold (Tagetes erecta).</title>
        <authorList>
            <person name="Jiang F."/>
            <person name="Yuan L."/>
            <person name="Wang S."/>
            <person name="Wang H."/>
            <person name="Xu D."/>
            <person name="Wang A."/>
            <person name="Fan W."/>
        </authorList>
    </citation>
    <scope>NUCLEOTIDE SEQUENCE</scope>
    <source>
        <strain evidence="1">WSJ</strain>
        <tissue evidence="1">Leaf</tissue>
    </source>
</reference>
<gene>
    <name evidence="1" type="ORF">QVD17_24143</name>
</gene>
<accession>A0AAD8KJV4</accession>
<organism evidence="1 2">
    <name type="scientific">Tagetes erecta</name>
    <name type="common">African marigold</name>
    <dbReference type="NCBI Taxonomy" id="13708"/>
    <lineage>
        <taxon>Eukaryota</taxon>
        <taxon>Viridiplantae</taxon>
        <taxon>Streptophyta</taxon>
        <taxon>Embryophyta</taxon>
        <taxon>Tracheophyta</taxon>
        <taxon>Spermatophyta</taxon>
        <taxon>Magnoliopsida</taxon>
        <taxon>eudicotyledons</taxon>
        <taxon>Gunneridae</taxon>
        <taxon>Pentapetalae</taxon>
        <taxon>asterids</taxon>
        <taxon>campanulids</taxon>
        <taxon>Asterales</taxon>
        <taxon>Asteraceae</taxon>
        <taxon>Asteroideae</taxon>
        <taxon>Heliantheae alliance</taxon>
        <taxon>Tageteae</taxon>
        <taxon>Tagetes</taxon>
    </lineage>
</organism>